<keyword evidence="2 7" id="KW-0645">Protease</keyword>
<evidence type="ECO:0000256" key="2">
    <source>
        <dbReference type="ARBA" id="ARBA00022670"/>
    </source>
</evidence>
<dbReference type="PANTHER" id="PTHR42987:SF8">
    <property type="entry name" value="PROTEINASE"/>
    <property type="match status" value="1"/>
</dbReference>
<proteinExistence type="inferred from homology"/>
<comment type="similarity">
    <text evidence="1">Belongs to the peptidase S49 family.</text>
</comment>
<dbReference type="InterPro" id="IPR029045">
    <property type="entry name" value="ClpP/crotonase-like_dom_sf"/>
</dbReference>
<dbReference type="GO" id="GO:0008236">
    <property type="term" value="F:serine-type peptidase activity"/>
    <property type="evidence" value="ECO:0007669"/>
    <property type="project" value="UniProtKB-KW"/>
</dbReference>
<name>A0A4R6XHE2_9GAMM</name>
<protein>
    <submittedName>
        <fullName evidence="7">Protease-4</fullName>
    </submittedName>
</protein>
<sequence length="333" mass="36677">MAWNEEDDKKNIESEVEVKKIVSASSDTSDGVVDALKEVLGAQVVERRRARRWKIFFRFVYLTIFIGVLSAAFMSAEIDEVTVSDSVAVIRMQGTIGAQSEVDANEYVPLFDDIYADSRNKAVLIEMNSPGGSPVHAGILHDVIMKYRKQFPSIPVVVAVEDMAASGGYYIASAADKIVVDKASLVGSIGVISGGFEASELIEKLGVKRRLFIAGENKGFMDPFSPMSEQAQESWQAVLDETHQQFISAVKEGRGDRLTNDPQMFTGMVFTGTQALQNGLADELGYAQNLLNTEFSGLTPAYYTPYQEPWEKVAKQLGVELSASVKSWLYELR</sequence>
<keyword evidence="4" id="KW-0720">Serine protease</keyword>
<dbReference type="RefSeq" id="WP_162847526.1">
    <property type="nucleotide sequence ID" value="NZ_SNZA01000001.1"/>
</dbReference>
<feature type="transmembrane region" description="Helical" evidence="5">
    <location>
        <begin position="55"/>
        <end position="76"/>
    </location>
</feature>
<evidence type="ECO:0000313" key="7">
    <source>
        <dbReference type="EMBL" id="TDR15278.1"/>
    </source>
</evidence>
<evidence type="ECO:0000256" key="4">
    <source>
        <dbReference type="ARBA" id="ARBA00022825"/>
    </source>
</evidence>
<dbReference type="Pfam" id="PF01343">
    <property type="entry name" value="Peptidase_S49"/>
    <property type="match status" value="1"/>
</dbReference>
<accession>A0A4R6XHE2</accession>
<keyword evidence="5" id="KW-0472">Membrane</keyword>
<keyword evidence="5" id="KW-0812">Transmembrane</keyword>
<gene>
    <name evidence="7" type="ORF">C8D85_0639</name>
</gene>
<organism evidence="7 8">
    <name type="scientific">Marinomonas communis</name>
    <dbReference type="NCBI Taxonomy" id="28254"/>
    <lineage>
        <taxon>Bacteria</taxon>
        <taxon>Pseudomonadati</taxon>
        <taxon>Pseudomonadota</taxon>
        <taxon>Gammaproteobacteria</taxon>
        <taxon>Oceanospirillales</taxon>
        <taxon>Oceanospirillaceae</taxon>
        <taxon>Marinomonas</taxon>
    </lineage>
</organism>
<evidence type="ECO:0000259" key="6">
    <source>
        <dbReference type="Pfam" id="PF01343"/>
    </source>
</evidence>
<dbReference type="InterPro" id="IPR047272">
    <property type="entry name" value="S49_SppA_C"/>
</dbReference>
<evidence type="ECO:0000256" key="1">
    <source>
        <dbReference type="ARBA" id="ARBA00008683"/>
    </source>
</evidence>
<comment type="caution">
    <text evidence="7">The sequence shown here is derived from an EMBL/GenBank/DDBJ whole genome shotgun (WGS) entry which is preliminary data.</text>
</comment>
<dbReference type="Gene3D" id="6.20.330.10">
    <property type="match status" value="1"/>
</dbReference>
<evidence type="ECO:0000256" key="3">
    <source>
        <dbReference type="ARBA" id="ARBA00022801"/>
    </source>
</evidence>
<dbReference type="SUPFAM" id="SSF52096">
    <property type="entry name" value="ClpP/crotonase"/>
    <property type="match status" value="1"/>
</dbReference>
<dbReference type="EMBL" id="SNZA01000001">
    <property type="protein sequence ID" value="TDR15278.1"/>
    <property type="molecule type" value="Genomic_DNA"/>
</dbReference>
<dbReference type="PANTHER" id="PTHR42987">
    <property type="entry name" value="PEPTIDASE S49"/>
    <property type="match status" value="1"/>
</dbReference>
<reference evidence="7 8" key="1">
    <citation type="submission" date="2019-03" db="EMBL/GenBank/DDBJ databases">
        <title>Genomic Encyclopedia of Type Strains, Phase IV (KMG-IV): sequencing the most valuable type-strain genomes for metagenomic binning, comparative biology and taxonomic classification.</title>
        <authorList>
            <person name="Goeker M."/>
        </authorList>
    </citation>
    <scope>NUCLEOTIDE SEQUENCE [LARGE SCALE GENOMIC DNA]</scope>
    <source>
        <strain evidence="7 8">DSM 5604</strain>
    </source>
</reference>
<evidence type="ECO:0000256" key="5">
    <source>
        <dbReference type="SAM" id="Phobius"/>
    </source>
</evidence>
<dbReference type="AlphaFoldDB" id="A0A4R6XHE2"/>
<dbReference type="CDD" id="cd07023">
    <property type="entry name" value="S49_Sppa_N_C"/>
    <property type="match status" value="1"/>
</dbReference>
<feature type="domain" description="Peptidase S49" evidence="6">
    <location>
        <begin position="153"/>
        <end position="292"/>
    </location>
</feature>
<keyword evidence="3" id="KW-0378">Hydrolase</keyword>
<dbReference type="GO" id="GO:0006508">
    <property type="term" value="P:proteolysis"/>
    <property type="evidence" value="ECO:0007669"/>
    <property type="project" value="UniProtKB-KW"/>
</dbReference>
<dbReference type="Gene3D" id="3.90.226.10">
    <property type="entry name" value="2-enoyl-CoA Hydratase, Chain A, domain 1"/>
    <property type="match status" value="1"/>
</dbReference>
<keyword evidence="5" id="KW-1133">Transmembrane helix</keyword>
<keyword evidence="8" id="KW-1185">Reference proteome</keyword>
<dbReference type="InterPro" id="IPR002142">
    <property type="entry name" value="Peptidase_S49"/>
</dbReference>
<evidence type="ECO:0000313" key="8">
    <source>
        <dbReference type="Proteomes" id="UP000295729"/>
    </source>
</evidence>
<dbReference type="Proteomes" id="UP000295729">
    <property type="component" value="Unassembled WGS sequence"/>
</dbReference>